<reference evidence="1 2" key="1">
    <citation type="submission" date="2020-06" db="EMBL/GenBank/DDBJ databases">
        <authorList>
            <person name="Criscuolo A."/>
        </authorList>
    </citation>
    <scope>NUCLEOTIDE SEQUENCE [LARGE SCALE GENOMIC DNA]</scope>
    <source>
        <strain evidence="1">1804121828</strain>
    </source>
</reference>
<evidence type="ECO:0000313" key="2">
    <source>
        <dbReference type="Proteomes" id="UP000586454"/>
    </source>
</evidence>
<dbReference type="Proteomes" id="UP000586454">
    <property type="component" value="Unassembled WGS sequence"/>
</dbReference>
<keyword evidence="2" id="KW-1185">Reference proteome</keyword>
<accession>A0A6V6Y4G7</accession>
<sequence>MTQRVDGEAILHLLAQNEQEVAKVYRHIAEDAKMGDIYFENMAKDEDNHHKAYMKLAEQAKADGGWVVDADEYDFFRLRLERSLLAKPEELLEKAKKIRDKMEMFELAERIERETVEIVRELQDIIPRFAPEELKIIEREEKAHLKKVTERIRDNMLNVRGM</sequence>
<name>A0A6V6Y4G7_9FIRM</name>
<dbReference type="InterPro" id="IPR012347">
    <property type="entry name" value="Ferritin-like"/>
</dbReference>
<protein>
    <recommendedName>
        <fullName evidence="3">Rubrerythrin</fullName>
    </recommendedName>
</protein>
<comment type="caution">
    <text evidence="1">The sequence shown here is derived from an EMBL/GenBank/DDBJ whole genome shotgun (WGS) entry which is preliminary data.</text>
</comment>
<dbReference type="AlphaFoldDB" id="A0A6V6Y4G7"/>
<dbReference type="EMBL" id="CAIJCS010000019">
    <property type="protein sequence ID" value="CAC9931765.1"/>
    <property type="molecule type" value="Genomic_DNA"/>
</dbReference>
<evidence type="ECO:0000313" key="1">
    <source>
        <dbReference type="EMBL" id="CAC9931765.1"/>
    </source>
</evidence>
<gene>
    <name evidence="1" type="ORF">PEPNEM18_01080</name>
</gene>
<evidence type="ECO:0008006" key="3">
    <source>
        <dbReference type="Google" id="ProtNLM"/>
    </source>
</evidence>
<proteinExistence type="predicted"/>
<organism evidence="1 2">
    <name type="scientific">Aedoeadaptatus nemausensis</name>
    <dbReference type="NCBI Taxonomy" id="2582829"/>
    <lineage>
        <taxon>Bacteria</taxon>
        <taxon>Bacillati</taxon>
        <taxon>Bacillota</taxon>
        <taxon>Tissierellia</taxon>
        <taxon>Tissierellales</taxon>
        <taxon>Peptoniphilaceae</taxon>
        <taxon>Aedoeadaptatus</taxon>
    </lineage>
</organism>
<dbReference type="Gene3D" id="1.20.1260.10">
    <property type="match status" value="1"/>
</dbReference>
<dbReference type="RefSeq" id="WP_180500037.1">
    <property type="nucleotide sequence ID" value="NZ_CAIJCS010000019.1"/>
</dbReference>